<accession>A0A0D5ZC14</accession>
<dbReference type="Proteomes" id="UP000006868">
    <property type="component" value="Chromosome"/>
</dbReference>
<name>A0A0D5ZC14_PAEPS</name>
<dbReference type="AlphaFoldDB" id="A0A0D5ZC14"/>
<evidence type="ECO:0000313" key="1">
    <source>
        <dbReference type="EMBL" id="AKA44178.1"/>
    </source>
</evidence>
<dbReference type="KEGG" id="ppm:PPSC2_01240"/>
<protein>
    <submittedName>
        <fullName evidence="1">Uncharacterized protein</fullName>
    </submittedName>
</protein>
<dbReference type="PATRIC" id="fig|886882.15.peg.241"/>
<evidence type="ECO:0000313" key="2">
    <source>
        <dbReference type="Proteomes" id="UP000006868"/>
    </source>
</evidence>
<dbReference type="RefSeq" id="WP_043885840.1">
    <property type="nucleotide sequence ID" value="NC_014622.2"/>
</dbReference>
<proteinExistence type="predicted"/>
<dbReference type="HOGENOM" id="CLU_2827133_0_0_9"/>
<organism evidence="1 2">
    <name type="scientific">Paenibacillus polymyxa (strain SC2)</name>
    <name type="common">Bacillus polymyxa</name>
    <dbReference type="NCBI Taxonomy" id="886882"/>
    <lineage>
        <taxon>Bacteria</taxon>
        <taxon>Bacillati</taxon>
        <taxon>Bacillota</taxon>
        <taxon>Bacilli</taxon>
        <taxon>Bacillales</taxon>
        <taxon>Paenibacillaceae</taxon>
        <taxon>Paenibacillus</taxon>
    </lineage>
</organism>
<reference evidence="1 2" key="1">
    <citation type="journal article" date="2011" name="J. Bacteriol.">
        <title>Complete genome sequence of Paenibacillus polymyxa SC2, a strain of plant growth-promoting Rhizobacterium with broad-spectrum antimicrobial activity.</title>
        <authorList>
            <person name="Ma M."/>
            <person name="Wang C."/>
            <person name="Ding Y."/>
            <person name="Li L."/>
            <person name="Shen D."/>
            <person name="Jiang X."/>
            <person name="Guan D."/>
            <person name="Cao F."/>
            <person name="Chen H."/>
            <person name="Feng R."/>
            <person name="Wang X."/>
            <person name="Ge Y."/>
            <person name="Yao L."/>
            <person name="Bing X."/>
            <person name="Yang X."/>
            <person name="Li J."/>
            <person name="Du B."/>
        </authorList>
    </citation>
    <scope>NUCLEOTIDE SEQUENCE [LARGE SCALE GENOMIC DNA]</scope>
    <source>
        <strain evidence="1 2">SC2</strain>
    </source>
</reference>
<sequence>MTESNKSDVKPKLRDLPSIKEAEHQANNLKMVKAAMPVLSPFLKMLGVDSELIKKHFKKQRIVWVI</sequence>
<dbReference type="EMBL" id="CP002213">
    <property type="protein sequence ID" value="AKA44178.1"/>
    <property type="molecule type" value="Genomic_DNA"/>
</dbReference>
<gene>
    <name evidence="1" type="ORF">PPSC2_01240</name>
</gene>